<sequence>MSGAGRAVGPVPVTMLGLGAMGRVLAAALLDAGHDVTVWNRSPGRDVDLVARGARPAATVRDAVGAGRPGGGTVVACLYDHASVHETLDPVAEDLRGRTLVNLTTTTPNESRELADWASRHGIVFLDGAIMATPPMIGAPGAAILYSGDEDVFGEVRGLLDVWATSTFEGADPGRASLLDLAMLSGMYTMFAGFLHGAAMVGADGVSARDFAARAAPFLAAMTEAFAADAATVDGGDYSAGGQSLDWSDLGHLVRASEDLGVDPAPIAMVEELRRRQVDAGHGRDDFARIYESLRRR</sequence>
<dbReference type="InterPro" id="IPR051265">
    <property type="entry name" value="HIBADH-related_NP60_sf"/>
</dbReference>
<dbReference type="PANTHER" id="PTHR43580:SF2">
    <property type="entry name" value="CYTOKINE-LIKE NUCLEAR FACTOR N-PAC"/>
    <property type="match status" value="1"/>
</dbReference>
<evidence type="ECO:0000259" key="4">
    <source>
        <dbReference type="Pfam" id="PF21761"/>
    </source>
</evidence>
<dbReference type="Pfam" id="PF21761">
    <property type="entry name" value="RedAm-like_C"/>
    <property type="match status" value="1"/>
</dbReference>
<dbReference type="InterPro" id="IPR013328">
    <property type="entry name" value="6PGD_dom2"/>
</dbReference>
<feature type="domain" description="6-phosphogluconate dehydrogenase NADP-binding" evidence="3">
    <location>
        <begin position="13"/>
        <end position="167"/>
    </location>
</feature>
<comment type="similarity">
    <text evidence="1">Belongs to the HIBADH-related family.</text>
</comment>
<organism evidence="5 6">
    <name type="scientific">Isoptericola hypogeus</name>
    <dbReference type="NCBI Taxonomy" id="300179"/>
    <lineage>
        <taxon>Bacteria</taxon>
        <taxon>Bacillati</taxon>
        <taxon>Actinomycetota</taxon>
        <taxon>Actinomycetes</taxon>
        <taxon>Micrococcales</taxon>
        <taxon>Promicromonosporaceae</taxon>
        <taxon>Isoptericola</taxon>
    </lineage>
</organism>
<accession>A0ABN2ITG9</accession>
<dbReference type="SUPFAM" id="SSF51735">
    <property type="entry name" value="NAD(P)-binding Rossmann-fold domains"/>
    <property type="match status" value="1"/>
</dbReference>
<reference evidence="5 6" key="1">
    <citation type="journal article" date="2019" name="Int. J. Syst. Evol. Microbiol.">
        <title>The Global Catalogue of Microorganisms (GCM) 10K type strain sequencing project: providing services to taxonomists for standard genome sequencing and annotation.</title>
        <authorList>
            <consortium name="The Broad Institute Genomics Platform"/>
            <consortium name="The Broad Institute Genome Sequencing Center for Infectious Disease"/>
            <person name="Wu L."/>
            <person name="Ma J."/>
        </authorList>
    </citation>
    <scope>NUCLEOTIDE SEQUENCE [LARGE SCALE GENOMIC DNA]</scope>
    <source>
        <strain evidence="5 6">JCM 15589</strain>
    </source>
</reference>
<evidence type="ECO:0000313" key="5">
    <source>
        <dbReference type="EMBL" id="GAA1711472.1"/>
    </source>
</evidence>
<proteinExistence type="inferred from homology"/>
<name>A0ABN2ITG9_9MICO</name>
<dbReference type="RefSeq" id="WP_344245285.1">
    <property type="nucleotide sequence ID" value="NZ_BAAAPM010000003.1"/>
</dbReference>
<protein>
    <submittedName>
        <fullName evidence="5">NAD(P)-binding domain-containing protein</fullName>
    </submittedName>
</protein>
<dbReference type="Proteomes" id="UP001501138">
    <property type="component" value="Unassembled WGS sequence"/>
</dbReference>
<dbReference type="PANTHER" id="PTHR43580">
    <property type="entry name" value="OXIDOREDUCTASE GLYR1-RELATED"/>
    <property type="match status" value="1"/>
</dbReference>
<keyword evidence="6" id="KW-1185">Reference proteome</keyword>
<dbReference type="InterPro" id="IPR036291">
    <property type="entry name" value="NAD(P)-bd_dom_sf"/>
</dbReference>
<gene>
    <name evidence="5" type="ORF">GCM10009809_04640</name>
</gene>
<evidence type="ECO:0000256" key="1">
    <source>
        <dbReference type="ARBA" id="ARBA00009080"/>
    </source>
</evidence>
<keyword evidence="2" id="KW-0560">Oxidoreductase</keyword>
<dbReference type="Pfam" id="PF03446">
    <property type="entry name" value="NAD_binding_2"/>
    <property type="match status" value="1"/>
</dbReference>
<dbReference type="InterPro" id="IPR048666">
    <property type="entry name" value="RedAm-like_C"/>
</dbReference>
<dbReference type="EMBL" id="BAAAPM010000003">
    <property type="protein sequence ID" value="GAA1711472.1"/>
    <property type="molecule type" value="Genomic_DNA"/>
</dbReference>
<evidence type="ECO:0000256" key="2">
    <source>
        <dbReference type="ARBA" id="ARBA00023002"/>
    </source>
</evidence>
<dbReference type="Gene3D" id="3.40.50.720">
    <property type="entry name" value="NAD(P)-binding Rossmann-like Domain"/>
    <property type="match status" value="1"/>
</dbReference>
<dbReference type="Gene3D" id="1.10.1040.10">
    <property type="entry name" value="N-(1-d-carboxylethyl)-l-norvaline Dehydrogenase, domain 2"/>
    <property type="match status" value="1"/>
</dbReference>
<evidence type="ECO:0000259" key="3">
    <source>
        <dbReference type="Pfam" id="PF03446"/>
    </source>
</evidence>
<dbReference type="InterPro" id="IPR006115">
    <property type="entry name" value="6PGDH_NADP-bd"/>
</dbReference>
<dbReference type="PIRSF" id="PIRSF000103">
    <property type="entry name" value="HIBADH"/>
    <property type="match status" value="1"/>
</dbReference>
<feature type="domain" description="NADPH-dependent reductive aminase-like C-terminal" evidence="4">
    <location>
        <begin position="172"/>
        <end position="296"/>
    </location>
</feature>
<evidence type="ECO:0000313" key="6">
    <source>
        <dbReference type="Proteomes" id="UP001501138"/>
    </source>
</evidence>
<dbReference type="InterPro" id="IPR015815">
    <property type="entry name" value="HIBADH-related"/>
</dbReference>
<comment type="caution">
    <text evidence="5">The sequence shown here is derived from an EMBL/GenBank/DDBJ whole genome shotgun (WGS) entry which is preliminary data.</text>
</comment>